<dbReference type="PANTHER" id="PTHR30024">
    <property type="entry name" value="ALIPHATIC SULFONATES-BINDING PROTEIN-RELATED"/>
    <property type="match status" value="1"/>
</dbReference>
<dbReference type="RefSeq" id="WP_055336500.1">
    <property type="nucleotide sequence ID" value="NZ_CDNF01000025.1"/>
</dbReference>
<dbReference type="PROSITE" id="PS51257">
    <property type="entry name" value="PROKAR_LIPOPROTEIN"/>
    <property type="match status" value="1"/>
</dbReference>
<evidence type="ECO:0000313" key="4">
    <source>
        <dbReference type="EMBL" id="CEQ04598.1"/>
    </source>
</evidence>
<protein>
    <submittedName>
        <fullName evidence="4">ABC transporter nitrate/sulfonate/taurine extracellular solute-binding protein</fullName>
    </submittedName>
</protein>
<dbReference type="Pfam" id="PF13379">
    <property type="entry name" value="NMT1_2"/>
    <property type="match status" value="1"/>
</dbReference>
<dbReference type="SUPFAM" id="SSF53850">
    <property type="entry name" value="Periplasmic binding protein-like II"/>
    <property type="match status" value="1"/>
</dbReference>
<comment type="similarity">
    <text evidence="2">Belongs to the bacterial solute-binding protein SsuA/TauA family.</text>
</comment>
<evidence type="ECO:0000256" key="3">
    <source>
        <dbReference type="ARBA" id="ARBA00022729"/>
    </source>
</evidence>
<proteinExistence type="inferred from homology"/>
<organism evidence="4 5">
    <name type="scientific">Paraclostridium sordellii</name>
    <name type="common">Clostridium sordellii</name>
    <dbReference type="NCBI Taxonomy" id="1505"/>
    <lineage>
        <taxon>Bacteria</taxon>
        <taxon>Bacillati</taxon>
        <taxon>Bacillota</taxon>
        <taxon>Clostridia</taxon>
        <taxon>Peptostreptococcales</taxon>
        <taxon>Peptostreptococcaceae</taxon>
        <taxon>Paraclostridium</taxon>
    </lineage>
</organism>
<dbReference type="EMBL" id="CEKZ01000014">
    <property type="protein sequence ID" value="CEQ04598.1"/>
    <property type="molecule type" value="Genomic_DNA"/>
</dbReference>
<dbReference type="OrthoDB" id="1701777at2"/>
<comment type="subcellular location">
    <subcellularLocation>
        <location evidence="1">Periplasm</location>
    </subcellularLocation>
</comment>
<dbReference type="PANTHER" id="PTHR30024:SF47">
    <property type="entry name" value="TAURINE-BINDING PERIPLASMIC PROTEIN"/>
    <property type="match status" value="1"/>
</dbReference>
<accession>A0A0C7IJZ0</accession>
<reference evidence="5" key="1">
    <citation type="submission" date="2015-01" db="EMBL/GenBank/DDBJ databases">
        <authorList>
            <person name="Aslett M.A."/>
            <person name="De Silva N."/>
        </authorList>
    </citation>
    <scope>NUCLEOTIDE SEQUENCE [LARGE SCALE GENOMIC DNA]</scope>
    <source>
        <strain evidence="5">R28058</strain>
    </source>
</reference>
<evidence type="ECO:0000256" key="1">
    <source>
        <dbReference type="ARBA" id="ARBA00004418"/>
    </source>
</evidence>
<dbReference type="Proteomes" id="UP000049127">
    <property type="component" value="Unassembled WGS sequence"/>
</dbReference>
<keyword evidence="3" id="KW-0732">Signal</keyword>
<dbReference type="AlphaFoldDB" id="A0A0C7IJZ0"/>
<dbReference type="NCBIfam" id="NF040735">
    <property type="entry name" value="SBP_SaoX"/>
    <property type="match status" value="1"/>
</dbReference>
<evidence type="ECO:0000313" key="5">
    <source>
        <dbReference type="Proteomes" id="UP000049127"/>
    </source>
</evidence>
<evidence type="ECO:0000256" key="2">
    <source>
        <dbReference type="ARBA" id="ARBA00010742"/>
    </source>
</evidence>
<gene>
    <name evidence="4" type="ORF">R28058_23161</name>
</gene>
<sequence>MKISKKVKSLVALGAISTLVLTGCSSKDEKKEASKKSDSDYTVKLGYYNCDHMTAAPVAVDAGIYKDLGLNVEAVGNGKVPEAMAAGQMDAGYIGTKGLVGAIPKGSPIVVAANNHTGGSEYLVVAKDVKDPKELIGQKIASDPANDLLWTTDFGPETGLPVDASKYQVVNMDSSKDAYLALKTGQIKAFSTCDPWGSLAEKEGVGKIISTTQFKEKNTGKDYNCCSFSLNTNFVKEHPDLAKKMVLAHTKAIEYIYTHPVKAAKIFAKNYNVDEEVALMTIYKKTVGEGRTLTWKIDGDEYKNNLQMYKDNKSFEEIPDYNKVVNDELLKSCGADDFDKFIKEKVNPVFPEGMSYEQWKEKAMEIDGQK</sequence>
<dbReference type="GO" id="GO:0042597">
    <property type="term" value="C:periplasmic space"/>
    <property type="evidence" value="ECO:0007669"/>
    <property type="project" value="UniProtKB-SubCell"/>
</dbReference>
<name>A0A0C7IJZ0_PARSO</name>
<dbReference type="Gene3D" id="3.40.190.10">
    <property type="entry name" value="Periplasmic binding protein-like II"/>
    <property type="match status" value="2"/>
</dbReference>